<dbReference type="OrthoDB" id="1931242at2759"/>
<evidence type="ECO:0000259" key="1">
    <source>
        <dbReference type="Pfam" id="PF14383"/>
    </source>
</evidence>
<dbReference type="Proteomes" id="UP000195402">
    <property type="component" value="Unassembled WGS sequence"/>
</dbReference>
<dbReference type="AlphaFoldDB" id="A0A200QPU1"/>
<organism evidence="2 3">
    <name type="scientific">Macleaya cordata</name>
    <name type="common">Five-seeded plume-poppy</name>
    <name type="synonym">Bocconia cordata</name>
    <dbReference type="NCBI Taxonomy" id="56857"/>
    <lineage>
        <taxon>Eukaryota</taxon>
        <taxon>Viridiplantae</taxon>
        <taxon>Streptophyta</taxon>
        <taxon>Embryophyta</taxon>
        <taxon>Tracheophyta</taxon>
        <taxon>Spermatophyta</taxon>
        <taxon>Magnoliopsida</taxon>
        <taxon>Ranunculales</taxon>
        <taxon>Papaveraceae</taxon>
        <taxon>Papaveroideae</taxon>
        <taxon>Macleaya</taxon>
    </lineage>
</organism>
<dbReference type="EMBL" id="MVGT01001380">
    <property type="protein sequence ID" value="OVA12480.1"/>
    <property type="molecule type" value="Genomic_DNA"/>
</dbReference>
<proteinExistence type="predicted"/>
<dbReference type="Pfam" id="PF14383">
    <property type="entry name" value="VARLMGL"/>
    <property type="match status" value="1"/>
</dbReference>
<name>A0A200QPU1_MACCD</name>
<gene>
    <name evidence="2" type="ORF">BVC80_1791g50</name>
</gene>
<dbReference type="FunCoup" id="A0A200QPU1">
    <property type="interactions" value="9"/>
</dbReference>
<feature type="domain" description="DUF3741" evidence="1">
    <location>
        <begin position="202"/>
        <end position="218"/>
    </location>
</feature>
<comment type="caution">
    <text evidence="2">The sequence shown here is derived from an EMBL/GenBank/DDBJ whole genome shotgun (WGS) entry which is preliminary data.</text>
</comment>
<accession>A0A200QPU1</accession>
<dbReference type="OMA" id="VVWRKPG"/>
<dbReference type="InParanoid" id="A0A200QPU1"/>
<evidence type="ECO:0000313" key="3">
    <source>
        <dbReference type="Proteomes" id="UP000195402"/>
    </source>
</evidence>
<reference evidence="2 3" key="1">
    <citation type="journal article" date="2017" name="Mol. Plant">
        <title>The Genome of Medicinal Plant Macleaya cordata Provides New Insights into Benzylisoquinoline Alkaloids Metabolism.</title>
        <authorList>
            <person name="Liu X."/>
            <person name="Liu Y."/>
            <person name="Huang P."/>
            <person name="Ma Y."/>
            <person name="Qing Z."/>
            <person name="Tang Q."/>
            <person name="Cao H."/>
            <person name="Cheng P."/>
            <person name="Zheng Y."/>
            <person name="Yuan Z."/>
            <person name="Zhou Y."/>
            <person name="Liu J."/>
            <person name="Tang Z."/>
            <person name="Zhuo Y."/>
            <person name="Zhang Y."/>
            <person name="Yu L."/>
            <person name="Huang J."/>
            <person name="Yang P."/>
            <person name="Peng Q."/>
            <person name="Zhang J."/>
            <person name="Jiang W."/>
            <person name="Zhang Z."/>
            <person name="Lin K."/>
            <person name="Ro D.K."/>
            <person name="Chen X."/>
            <person name="Xiong X."/>
            <person name="Shang Y."/>
            <person name="Huang S."/>
            <person name="Zeng J."/>
        </authorList>
    </citation>
    <scope>NUCLEOTIDE SEQUENCE [LARGE SCALE GENOMIC DNA]</scope>
    <source>
        <strain evidence="3">cv. BLH2017</strain>
        <tissue evidence="2">Root</tissue>
    </source>
</reference>
<sequence>MKDLSFFLLKNTLGSKMKKSLRNFCNDDGSTSTLNQKLKPTYHHDLSNFMPTPSLLVGSSSTSYLDNYNSTSSTTNIATNRSPTLEEMILQLELEEAAARKAKLDDYGEFRRRMSCVNNSDVLRSARNALNQYPRFSLDGRDAMYRSNFGPSLGGFESHRKSVCCSSNGVRGRISKDGFDLDFEKNISLLPSTLAGESVIWCKPGVVAKLMGLEAMPQPITTRKHGRGKLSTSLIRKENLRRAEMQEIEKRRLVMGLNGCKRIGRDTGRAEGSCSTTSYYVMKPISVKPMKTRTSWQTRLI</sequence>
<keyword evidence="3" id="KW-1185">Reference proteome</keyword>
<evidence type="ECO:0000313" key="2">
    <source>
        <dbReference type="EMBL" id="OVA12480.1"/>
    </source>
</evidence>
<protein>
    <recommendedName>
        <fullName evidence="1">DUF3741 domain-containing protein</fullName>
    </recommendedName>
</protein>
<dbReference type="InterPro" id="IPR032795">
    <property type="entry name" value="DUF3741-assoc"/>
</dbReference>
<dbReference type="PANTHER" id="PTHR37897:SF1">
    <property type="entry name" value="DUF3741 DOMAIN-CONTAINING PROTEIN"/>
    <property type="match status" value="1"/>
</dbReference>
<dbReference type="PANTHER" id="PTHR37897">
    <property type="entry name" value="DNAK FAMILY PROTEIN"/>
    <property type="match status" value="1"/>
</dbReference>